<evidence type="ECO:0000256" key="1">
    <source>
        <dbReference type="ARBA" id="ARBA00005534"/>
    </source>
</evidence>
<evidence type="ECO:0000313" key="2">
    <source>
        <dbReference type="EMBL" id="TLD02950.1"/>
    </source>
</evidence>
<dbReference type="Proteomes" id="UP000306509">
    <property type="component" value="Unassembled WGS sequence"/>
</dbReference>
<dbReference type="EMBL" id="QGQD01000002">
    <property type="protein sequence ID" value="TLD02950.1"/>
    <property type="molecule type" value="Genomic_DNA"/>
</dbReference>
<dbReference type="SUPFAM" id="SSF111038">
    <property type="entry name" value="YjbQ-like"/>
    <property type="match status" value="1"/>
</dbReference>
<organism evidence="2 3">
    <name type="scientific">Robinsoniella peoriensis</name>
    <dbReference type="NCBI Taxonomy" id="180332"/>
    <lineage>
        <taxon>Bacteria</taxon>
        <taxon>Bacillati</taxon>
        <taxon>Bacillota</taxon>
        <taxon>Clostridia</taxon>
        <taxon>Lachnospirales</taxon>
        <taxon>Lachnospiraceae</taxon>
        <taxon>Robinsoniella</taxon>
    </lineage>
</organism>
<dbReference type="InterPro" id="IPR001602">
    <property type="entry name" value="UPF0047_YjbQ-like"/>
</dbReference>
<dbReference type="PANTHER" id="PTHR30615:SF8">
    <property type="entry name" value="UPF0047 PROTEIN C4A8.02C"/>
    <property type="match status" value="1"/>
</dbReference>
<name>A0A4U8QCV5_9FIRM</name>
<protein>
    <submittedName>
        <fullName evidence="2">Secondary thiamine-phosphate synthase enzyme</fullName>
    </submittedName>
</protein>
<sequence length="134" mass="15048">MSTYKHNLTISQRQRLVDITGSIKEDVKKSGVTDGIVVIYCPHTTAGISINENCDPDVCTDFIYGYEKVFPTQDKEYRHFEGNSHAHMKSAAVGASSTLILENGKLILGTWQAVYFCEFDGPRNRSYYVKVMEG</sequence>
<proteinExistence type="inferred from homology"/>
<keyword evidence="3" id="KW-1185">Reference proteome</keyword>
<dbReference type="Gene3D" id="2.60.120.460">
    <property type="entry name" value="YjbQ-like"/>
    <property type="match status" value="1"/>
</dbReference>
<reference evidence="2 3" key="1">
    <citation type="journal article" date="2019" name="Anaerobe">
        <title>Detection of Robinsoniella peoriensis in multiple bone samples of a trauma patient.</title>
        <authorList>
            <person name="Schrottner P."/>
            <person name="Hartwich K."/>
            <person name="Bunk B."/>
            <person name="Schober I."/>
            <person name="Helbig S."/>
            <person name="Rudolph W.W."/>
            <person name="Gunzer F."/>
        </authorList>
    </citation>
    <scope>NUCLEOTIDE SEQUENCE [LARGE SCALE GENOMIC DNA]</scope>
    <source>
        <strain evidence="2 3">DSM 106044</strain>
    </source>
</reference>
<dbReference type="RefSeq" id="WP_138001494.1">
    <property type="nucleotide sequence ID" value="NZ_QGQD01000002.1"/>
</dbReference>
<dbReference type="InterPro" id="IPR035917">
    <property type="entry name" value="YjbQ-like_sf"/>
</dbReference>
<dbReference type="AlphaFoldDB" id="A0A4U8QCV5"/>
<gene>
    <name evidence="2" type="ORF">DSM106044_00106</name>
</gene>
<dbReference type="PIRSF" id="PIRSF004681">
    <property type="entry name" value="UCP004681"/>
    <property type="match status" value="1"/>
</dbReference>
<comment type="caution">
    <text evidence="2">The sequence shown here is derived from an EMBL/GenBank/DDBJ whole genome shotgun (WGS) entry which is preliminary data.</text>
</comment>
<evidence type="ECO:0000313" key="3">
    <source>
        <dbReference type="Proteomes" id="UP000306509"/>
    </source>
</evidence>
<dbReference type="STRING" id="180332.GCA_000797495_01280"/>
<dbReference type="PROSITE" id="PS01314">
    <property type="entry name" value="UPF0047"/>
    <property type="match status" value="1"/>
</dbReference>
<dbReference type="Pfam" id="PF01894">
    <property type="entry name" value="YjbQ"/>
    <property type="match status" value="1"/>
</dbReference>
<comment type="similarity">
    <text evidence="1">Belongs to the UPF0047 family.</text>
</comment>
<accession>A0A4U8QCV5</accession>
<dbReference type="PANTHER" id="PTHR30615">
    <property type="entry name" value="UNCHARACTERIZED PROTEIN YJBQ-RELATED"/>
    <property type="match status" value="1"/>
</dbReference>
<dbReference type="NCBIfam" id="TIGR00149">
    <property type="entry name" value="TIGR00149_YjbQ"/>
    <property type="match status" value="1"/>
</dbReference>